<dbReference type="Pfam" id="PF01965">
    <property type="entry name" value="DJ-1_PfpI"/>
    <property type="match status" value="1"/>
</dbReference>
<dbReference type="AlphaFoldDB" id="A0A6L6PR94"/>
<dbReference type="EMBL" id="WNKY01000040">
    <property type="protein sequence ID" value="MTV40745.1"/>
    <property type="molecule type" value="Genomic_DNA"/>
</dbReference>
<dbReference type="SUPFAM" id="SSF52317">
    <property type="entry name" value="Class I glutamine amidotransferase-like"/>
    <property type="match status" value="1"/>
</dbReference>
<dbReference type="PANTHER" id="PTHR43130:SF14">
    <property type="entry name" value="DJ-1_PFPI DOMAIN-CONTAINING PROTEIN"/>
    <property type="match status" value="1"/>
</dbReference>
<dbReference type="GO" id="GO:0006355">
    <property type="term" value="P:regulation of DNA-templated transcription"/>
    <property type="evidence" value="ECO:0007669"/>
    <property type="project" value="TreeGrafter"/>
</dbReference>
<name>A0A6L6PR94_9BURK</name>
<accession>A0A6L6PR94</accession>
<feature type="domain" description="DJ-1/PfpI" evidence="1">
    <location>
        <begin position="7"/>
        <end position="129"/>
    </location>
</feature>
<organism evidence="2 3">
    <name type="scientific">Duganella radicis</name>
    <dbReference type="NCBI Taxonomy" id="551988"/>
    <lineage>
        <taxon>Bacteria</taxon>
        <taxon>Pseudomonadati</taxon>
        <taxon>Pseudomonadota</taxon>
        <taxon>Betaproteobacteria</taxon>
        <taxon>Burkholderiales</taxon>
        <taxon>Oxalobacteraceae</taxon>
        <taxon>Telluria group</taxon>
        <taxon>Duganella</taxon>
    </lineage>
</organism>
<dbReference type="InterPro" id="IPR002818">
    <property type="entry name" value="DJ-1/PfpI"/>
</dbReference>
<sequence length="196" mass="20381">MTRSIGIYVYDDVGILDVAGPYEVFTCATRVSAMATPEAPPFRIRTVGRTPALLRARAGLTVFPEADFGGAGIDVLIVPGGVVDAELARPDVMAWIAGVARDCELVAAIGTGAFLLTQAGLLDGRPVAARQPPAGPAAAFPELRIAGKRRLPSHGAIVAAGGVTAGIDVSLHLVARLAGRELARATARHMDYDWTD</sequence>
<comment type="caution">
    <text evidence="2">The sequence shown here is derived from an EMBL/GenBank/DDBJ whole genome shotgun (WGS) entry which is preliminary data.</text>
</comment>
<evidence type="ECO:0000313" key="3">
    <source>
        <dbReference type="Proteomes" id="UP000475582"/>
    </source>
</evidence>
<dbReference type="InterPro" id="IPR052158">
    <property type="entry name" value="INH-QAR"/>
</dbReference>
<dbReference type="PANTHER" id="PTHR43130">
    <property type="entry name" value="ARAC-FAMILY TRANSCRIPTIONAL REGULATOR"/>
    <property type="match status" value="1"/>
</dbReference>
<dbReference type="RefSeq" id="WP_155466824.1">
    <property type="nucleotide sequence ID" value="NZ_WNKY01000040.1"/>
</dbReference>
<keyword evidence="3" id="KW-1185">Reference proteome</keyword>
<evidence type="ECO:0000259" key="1">
    <source>
        <dbReference type="Pfam" id="PF01965"/>
    </source>
</evidence>
<dbReference type="Proteomes" id="UP000475582">
    <property type="component" value="Unassembled WGS sequence"/>
</dbReference>
<dbReference type="InterPro" id="IPR029062">
    <property type="entry name" value="Class_I_gatase-like"/>
</dbReference>
<dbReference type="Gene3D" id="3.40.50.880">
    <property type="match status" value="1"/>
</dbReference>
<gene>
    <name evidence="2" type="ORF">GM676_24590</name>
</gene>
<dbReference type="OrthoDB" id="9803764at2"/>
<proteinExistence type="predicted"/>
<evidence type="ECO:0000313" key="2">
    <source>
        <dbReference type="EMBL" id="MTV40745.1"/>
    </source>
</evidence>
<protein>
    <submittedName>
        <fullName evidence="2">DJ-1/PfpI family protein</fullName>
    </submittedName>
</protein>
<reference evidence="2 3" key="1">
    <citation type="submission" date="2019-11" db="EMBL/GenBank/DDBJ databases">
        <title>Type strains purchased from KCTC, JCM and DSMZ.</title>
        <authorList>
            <person name="Lu H."/>
        </authorList>
    </citation>
    <scope>NUCLEOTIDE SEQUENCE [LARGE SCALE GENOMIC DNA]</scope>
    <source>
        <strain evidence="2 3">KCTC 22382</strain>
    </source>
</reference>